<evidence type="ECO:0000313" key="5">
    <source>
        <dbReference type="Proteomes" id="UP000018877"/>
    </source>
</evidence>
<organism evidence="4 5">
    <name type="scientific">Neobacillus vireti LMG 21834</name>
    <dbReference type="NCBI Taxonomy" id="1131730"/>
    <lineage>
        <taxon>Bacteria</taxon>
        <taxon>Bacillati</taxon>
        <taxon>Bacillota</taxon>
        <taxon>Bacilli</taxon>
        <taxon>Bacillales</taxon>
        <taxon>Bacillaceae</taxon>
        <taxon>Neobacillus</taxon>
    </lineage>
</organism>
<dbReference type="AlphaFoldDB" id="A0AB94IQY5"/>
<dbReference type="PROSITE" id="PS51186">
    <property type="entry name" value="GNAT"/>
    <property type="match status" value="1"/>
</dbReference>
<dbReference type="EMBL" id="ALAN01000053">
    <property type="protein sequence ID" value="ETI69469.1"/>
    <property type="molecule type" value="Genomic_DNA"/>
</dbReference>
<dbReference type="PANTHER" id="PTHR43420:SF31">
    <property type="entry name" value="ACETYLTRANSFERASE"/>
    <property type="match status" value="1"/>
</dbReference>
<keyword evidence="2" id="KW-0012">Acyltransferase</keyword>
<dbReference type="InterPro" id="IPR000182">
    <property type="entry name" value="GNAT_dom"/>
</dbReference>
<evidence type="ECO:0000313" key="4">
    <source>
        <dbReference type="EMBL" id="ETI69469.1"/>
    </source>
</evidence>
<name>A0AB94IQY5_9BACI</name>
<accession>A0AB94IQY5</accession>
<dbReference type="PANTHER" id="PTHR43420">
    <property type="entry name" value="ACETYLTRANSFERASE"/>
    <property type="match status" value="1"/>
</dbReference>
<dbReference type="Gene3D" id="3.40.630.30">
    <property type="match status" value="1"/>
</dbReference>
<dbReference type="CDD" id="cd04301">
    <property type="entry name" value="NAT_SF"/>
    <property type="match status" value="1"/>
</dbReference>
<dbReference type="Proteomes" id="UP000018877">
    <property type="component" value="Unassembled WGS sequence"/>
</dbReference>
<dbReference type="Pfam" id="PF13527">
    <property type="entry name" value="Acetyltransf_9"/>
    <property type="match status" value="1"/>
</dbReference>
<sequence length="290" mass="33708">MQELSFVKNYKENFSLRTSFNRLAASTFGIQFETWYQHGFWTEKYQPYSYVDNGQVIANVSVNLLTLVINNEEKQAVQIGTVMTHPDYRNQGLARKLMDKVLADFSQVDFIYLFANQTVLDFYPKFGFAPVEEVQFSMDYCHIPAEQLGVRKLDGSKPDDLTFVHTLAAERISGSKHFGTKGSEELLMFYCLMVFNQDLYYLEEEKCLVICQRENTVLHLYDVISEEKVVLKDILRKIADNSITKIILHYHPDDNEVKLDKQPYQSKLFVKNMTGVKLPKEFKHPFTSQA</sequence>
<reference evidence="4 5" key="1">
    <citation type="journal article" date="2014" name="Environ. Microbiol.">
        <title>The nitrate-ammonifying and nosZ-carrying bacterium Bacillus vireti is a potent source and sink for nitric and nitrous oxide under high nitrate conditions.</title>
        <authorList>
            <person name="Mania D."/>
            <person name="Heylen K."/>
            <person name="van Spanning R.J."/>
            <person name="Frostegard A."/>
        </authorList>
    </citation>
    <scope>NUCLEOTIDE SEQUENCE [LARGE SCALE GENOMIC DNA]</scope>
    <source>
        <strain evidence="4 5">LMG 21834</strain>
    </source>
</reference>
<dbReference type="SUPFAM" id="SSF55729">
    <property type="entry name" value="Acyl-CoA N-acyltransferases (Nat)"/>
    <property type="match status" value="1"/>
</dbReference>
<feature type="domain" description="N-acetyltransferase" evidence="3">
    <location>
        <begin position="5"/>
        <end position="154"/>
    </location>
</feature>
<evidence type="ECO:0000259" key="3">
    <source>
        <dbReference type="PROSITE" id="PS51186"/>
    </source>
</evidence>
<comment type="caution">
    <text evidence="4">The sequence shown here is derived from an EMBL/GenBank/DDBJ whole genome shotgun (WGS) entry which is preliminary data.</text>
</comment>
<gene>
    <name evidence="4" type="ORF">BAVI_07254</name>
</gene>
<dbReference type="RefSeq" id="WP_024027662.1">
    <property type="nucleotide sequence ID" value="NZ_ALAN01000053.1"/>
</dbReference>
<keyword evidence="5" id="KW-1185">Reference proteome</keyword>
<keyword evidence="1" id="KW-0808">Transferase</keyword>
<dbReference type="InterPro" id="IPR050680">
    <property type="entry name" value="YpeA/RimI_acetyltransf"/>
</dbReference>
<protein>
    <submittedName>
        <fullName evidence="4">GCN5-like N-acetyltransferase</fullName>
    </submittedName>
</protein>
<evidence type="ECO:0000256" key="1">
    <source>
        <dbReference type="ARBA" id="ARBA00022679"/>
    </source>
</evidence>
<evidence type="ECO:0000256" key="2">
    <source>
        <dbReference type="ARBA" id="ARBA00023315"/>
    </source>
</evidence>
<dbReference type="InterPro" id="IPR016181">
    <property type="entry name" value="Acyl_CoA_acyltransferase"/>
</dbReference>
<dbReference type="GO" id="GO:0016747">
    <property type="term" value="F:acyltransferase activity, transferring groups other than amino-acyl groups"/>
    <property type="evidence" value="ECO:0007669"/>
    <property type="project" value="InterPro"/>
</dbReference>
<proteinExistence type="predicted"/>